<accession>A0A9D1N8A4</accession>
<evidence type="ECO:0000256" key="7">
    <source>
        <dbReference type="ARBA" id="ARBA00022630"/>
    </source>
</evidence>
<dbReference type="Pfam" id="PF02873">
    <property type="entry name" value="MurB_C"/>
    <property type="match status" value="1"/>
</dbReference>
<comment type="pathway">
    <text evidence="4 16">Cell wall biogenesis; peptidoglycan biosynthesis.</text>
</comment>
<evidence type="ECO:0000256" key="12">
    <source>
        <dbReference type="ARBA" id="ARBA00023002"/>
    </source>
</evidence>
<comment type="cofactor">
    <cofactor evidence="1 16">
        <name>FAD</name>
        <dbReference type="ChEBI" id="CHEBI:57692"/>
    </cofactor>
</comment>
<dbReference type="GO" id="GO:0009252">
    <property type="term" value="P:peptidoglycan biosynthetic process"/>
    <property type="evidence" value="ECO:0007669"/>
    <property type="project" value="UniProtKB-UniRule"/>
</dbReference>
<evidence type="ECO:0000256" key="1">
    <source>
        <dbReference type="ARBA" id="ARBA00001974"/>
    </source>
</evidence>
<dbReference type="NCBIfam" id="TIGR00179">
    <property type="entry name" value="murB"/>
    <property type="match status" value="1"/>
</dbReference>
<comment type="subcellular location">
    <subcellularLocation>
        <location evidence="3 16">Cytoplasm</location>
    </subcellularLocation>
</comment>
<dbReference type="GO" id="GO:0051301">
    <property type="term" value="P:cell division"/>
    <property type="evidence" value="ECO:0007669"/>
    <property type="project" value="UniProtKB-KW"/>
</dbReference>
<evidence type="ECO:0000256" key="11">
    <source>
        <dbReference type="ARBA" id="ARBA00022984"/>
    </source>
</evidence>
<keyword evidence="13 16" id="KW-0131">Cell cycle</keyword>
<evidence type="ECO:0000313" key="19">
    <source>
        <dbReference type="Proteomes" id="UP000824130"/>
    </source>
</evidence>
<sequence length="306" mass="32968">MKIDELKKALTNLAGDAAAEIIVEDAPMAEYTSFRAGGKARLMVSPRDVEQLKDMLRVLSGSGCRYMIFGNGSNILVKDSGYDGVMVRIGKGLDNIRREGEKLICGSGALMSAVARAALEESLTGFEFASGIPGSIGGAVFMNAGAYGGELRDILAGARLISKDGKNERYVTGRELDMGYRHTILHETGDVVVEAELKLRKGDQKEIKEEMSQLMKRRNSKQPVNFPSAGSFFKRPEGYFAGKLIQDAGLKGLVVGGAQVSELHSGFIINKGGATASDILQLAEIIQARVYDESGVRLEMEVRIIG</sequence>
<dbReference type="GO" id="GO:0008762">
    <property type="term" value="F:UDP-N-acetylmuramate dehydrogenase activity"/>
    <property type="evidence" value="ECO:0007669"/>
    <property type="project" value="UniProtKB-UniRule"/>
</dbReference>
<dbReference type="GO" id="GO:0005829">
    <property type="term" value="C:cytosol"/>
    <property type="evidence" value="ECO:0007669"/>
    <property type="project" value="TreeGrafter"/>
</dbReference>
<dbReference type="EC" id="1.3.1.98" evidence="16"/>
<evidence type="ECO:0000256" key="14">
    <source>
        <dbReference type="ARBA" id="ARBA00023316"/>
    </source>
</evidence>
<gene>
    <name evidence="16 18" type="primary">murB</name>
    <name evidence="18" type="ORF">IAD25_07890</name>
</gene>
<feature type="domain" description="FAD-binding PCMH-type" evidence="17">
    <location>
        <begin position="36"/>
        <end position="202"/>
    </location>
</feature>
<feature type="active site" evidence="16">
    <location>
        <position position="301"/>
    </location>
</feature>
<dbReference type="EMBL" id="DVOB01000164">
    <property type="protein sequence ID" value="HIU96607.1"/>
    <property type="molecule type" value="Genomic_DNA"/>
</dbReference>
<keyword evidence="8 16" id="KW-0274">FAD</keyword>
<comment type="function">
    <text evidence="2 16">Cell wall formation.</text>
</comment>
<keyword evidence="7 16" id="KW-0285">Flavoprotein</keyword>
<feature type="active site" description="Proton donor" evidence="16">
    <location>
        <position position="231"/>
    </location>
</feature>
<evidence type="ECO:0000313" key="18">
    <source>
        <dbReference type="EMBL" id="HIU96607.1"/>
    </source>
</evidence>
<organism evidence="18 19">
    <name type="scientific">Candidatus Allocopromorpha excrementipullorum</name>
    <dbReference type="NCBI Taxonomy" id="2840743"/>
    <lineage>
        <taxon>Bacteria</taxon>
        <taxon>Bacillati</taxon>
        <taxon>Bacillota</taxon>
        <taxon>Clostridia</taxon>
        <taxon>Eubacteriales</taxon>
        <taxon>Eubacteriaceae</taxon>
        <taxon>Eubacteriaceae incertae sedis</taxon>
        <taxon>Candidatus Allocopromorpha</taxon>
    </lineage>
</organism>
<keyword evidence="5 16" id="KW-0963">Cytoplasm</keyword>
<dbReference type="InterPro" id="IPR036318">
    <property type="entry name" value="FAD-bd_PCMH-like_sf"/>
</dbReference>
<keyword evidence="12 16" id="KW-0560">Oxidoreductase</keyword>
<dbReference type="InterPro" id="IPR006094">
    <property type="entry name" value="Oxid_FAD_bind_N"/>
</dbReference>
<dbReference type="Gene3D" id="3.90.78.10">
    <property type="entry name" value="UDP-N-acetylenolpyruvoylglucosamine reductase, C-terminal domain"/>
    <property type="match status" value="1"/>
</dbReference>
<name>A0A9D1N8A4_9FIRM</name>
<dbReference type="InterPro" id="IPR016169">
    <property type="entry name" value="FAD-bd_PCMH_sub2"/>
</dbReference>
<dbReference type="PANTHER" id="PTHR21071:SF4">
    <property type="entry name" value="UDP-N-ACETYLENOLPYRUVOYLGLUCOSAMINE REDUCTASE"/>
    <property type="match status" value="1"/>
</dbReference>
<keyword evidence="11 16" id="KW-0573">Peptidoglycan synthesis</keyword>
<dbReference type="Gene3D" id="3.30.43.10">
    <property type="entry name" value="Uridine Diphospho-n-acetylenolpyruvylglucosamine Reductase, domain 2"/>
    <property type="match status" value="1"/>
</dbReference>
<evidence type="ECO:0000256" key="2">
    <source>
        <dbReference type="ARBA" id="ARBA00003921"/>
    </source>
</evidence>
<feature type="active site" evidence="16">
    <location>
        <position position="181"/>
    </location>
</feature>
<keyword evidence="10 16" id="KW-0133">Cell shape</keyword>
<dbReference type="SUPFAM" id="SSF56194">
    <property type="entry name" value="Uridine diphospho-N-Acetylenolpyruvylglucosamine reductase, MurB, C-terminal domain"/>
    <property type="match status" value="1"/>
</dbReference>
<dbReference type="InterPro" id="IPR016166">
    <property type="entry name" value="FAD-bd_PCMH"/>
</dbReference>
<evidence type="ECO:0000256" key="13">
    <source>
        <dbReference type="ARBA" id="ARBA00023306"/>
    </source>
</evidence>
<dbReference type="PANTHER" id="PTHR21071">
    <property type="entry name" value="UDP-N-ACETYLENOLPYRUVOYLGLUCOSAMINE REDUCTASE"/>
    <property type="match status" value="1"/>
</dbReference>
<dbReference type="PROSITE" id="PS51387">
    <property type="entry name" value="FAD_PCMH"/>
    <property type="match status" value="1"/>
</dbReference>
<evidence type="ECO:0000256" key="8">
    <source>
        <dbReference type="ARBA" id="ARBA00022827"/>
    </source>
</evidence>
<dbReference type="GO" id="GO:0071949">
    <property type="term" value="F:FAD binding"/>
    <property type="evidence" value="ECO:0007669"/>
    <property type="project" value="InterPro"/>
</dbReference>
<comment type="catalytic activity">
    <reaction evidence="15 16">
        <text>UDP-N-acetyl-alpha-D-muramate + NADP(+) = UDP-N-acetyl-3-O-(1-carboxyvinyl)-alpha-D-glucosamine + NADPH + H(+)</text>
        <dbReference type="Rhea" id="RHEA:12248"/>
        <dbReference type="ChEBI" id="CHEBI:15378"/>
        <dbReference type="ChEBI" id="CHEBI:57783"/>
        <dbReference type="ChEBI" id="CHEBI:58349"/>
        <dbReference type="ChEBI" id="CHEBI:68483"/>
        <dbReference type="ChEBI" id="CHEBI:70757"/>
        <dbReference type="EC" id="1.3.1.98"/>
    </reaction>
</comment>
<reference evidence="18" key="2">
    <citation type="journal article" date="2021" name="PeerJ">
        <title>Extensive microbial diversity within the chicken gut microbiome revealed by metagenomics and culture.</title>
        <authorList>
            <person name="Gilroy R."/>
            <person name="Ravi A."/>
            <person name="Getino M."/>
            <person name="Pursley I."/>
            <person name="Horton D.L."/>
            <person name="Alikhan N.F."/>
            <person name="Baker D."/>
            <person name="Gharbi K."/>
            <person name="Hall N."/>
            <person name="Watson M."/>
            <person name="Adriaenssens E.M."/>
            <person name="Foster-Nyarko E."/>
            <person name="Jarju S."/>
            <person name="Secka A."/>
            <person name="Antonio M."/>
            <person name="Oren A."/>
            <person name="Chaudhuri R.R."/>
            <person name="La Ragione R."/>
            <person name="Hildebrand F."/>
            <person name="Pallen M.J."/>
        </authorList>
    </citation>
    <scope>NUCLEOTIDE SEQUENCE</scope>
    <source>
        <strain evidence="18">ChiSjej4B22-8349</strain>
    </source>
</reference>
<keyword evidence="6 16" id="KW-0132">Cell division</keyword>
<evidence type="ECO:0000256" key="4">
    <source>
        <dbReference type="ARBA" id="ARBA00004752"/>
    </source>
</evidence>
<dbReference type="InterPro" id="IPR011601">
    <property type="entry name" value="MurB_C"/>
</dbReference>
<keyword evidence="14 16" id="KW-0961">Cell wall biogenesis/degradation</keyword>
<evidence type="ECO:0000256" key="15">
    <source>
        <dbReference type="ARBA" id="ARBA00048914"/>
    </source>
</evidence>
<evidence type="ECO:0000259" key="17">
    <source>
        <dbReference type="PROSITE" id="PS51387"/>
    </source>
</evidence>
<dbReference type="InterPro" id="IPR016167">
    <property type="entry name" value="FAD-bd_PCMH_sub1"/>
</dbReference>
<evidence type="ECO:0000256" key="3">
    <source>
        <dbReference type="ARBA" id="ARBA00004496"/>
    </source>
</evidence>
<dbReference type="GO" id="GO:0008360">
    <property type="term" value="P:regulation of cell shape"/>
    <property type="evidence" value="ECO:0007669"/>
    <property type="project" value="UniProtKB-KW"/>
</dbReference>
<evidence type="ECO:0000256" key="16">
    <source>
        <dbReference type="HAMAP-Rule" id="MF_00037"/>
    </source>
</evidence>
<comment type="similarity">
    <text evidence="16">Belongs to the MurB family.</text>
</comment>
<dbReference type="SUPFAM" id="SSF56176">
    <property type="entry name" value="FAD-binding/transporter-associated domain-like"/>
    <property type="match status" value="1"/>
</dbReference>
<evidence type="ECO:0000256" key="10">
    <source>
        <dbReference type="ARBA" id="ARBA00022960"/>
    </source>
</evidence>
<dbReference type="AlphaFoldDB" id="A0A9D1N8A4"/>
<dbReference type="NCBIfam" id="NF010480">
    <property type="entry name" value="PRK13905.1"/>
    <property type="match status" value="1"/>
</dbReference>
<dbReference type="HAMAP" id="MF_00037">
    <property type="entry name" value="MurB"/>
    <property type="match status" value="1"/>
</dbReference>
<evidence type="ECO:0000256" key="6">
    <source>
        <dbReference type="ARBA" id="ARBA00022618"/>
    </source>
</evidence>
<dbReference type="GO" id="GO:0071555">
    <property type="term" value="P:cell wall organization"/>
    <property type="evidence" value="ECO:0007669"/>
    <property type="project" value="UniProtKB-KW"/>
</dbReference>
<keyword evidence="9 16" id="KW-0521">NADP</keyword>
<dbReference type="Pfam" id="PF01565">
    <property type="entry name" value="FAD_binding_4"/>
    <property type="match status" value="1"/>
</dbReference>
<dbReference type="Gene3D" id="3.30.465.10">
    <property type="match status" value="1"/>
</dbReference>
<comment type="caution">
    <text evidence="18">The sequence shown here is derived from an EMBL/GenBank/DDBJ whole genome shotgun (WGS) entry which is preliminary data.</text>
</comment>
<dbReference type="InterPro" id="IPR003170">
    <property type="entry name" value="MurB"/>
</dbReference>
<evidence type="ECO:0000256" key="9">
    <source>
        <dbReference type="ARBA" id="ARBA00022857"/>
    </source>
</evidence>
<dbReference type="InterPro" id="IPR036635">
    <property type="entry name" value="MurB_C_sf"/>
</dbReference>
<reference evidence="18" key="1">
    <citation type="submission" date="2020-10" db="EMBL/GenBank/DDBJ databases">
        <authorList>
            <person name="Gilroy R."/>
        </authorList>
    </citation>
    <scope>NUCLEOTIDE SEQUENCE</scope>
    <source>
        <strain evidence="18">ChiSjej4B22-8349</strain>
    </source>
</reference>
<dbReference type="Proteomes" id="UP000824130">
    <property type="component" value="Unassembled WGS sequence"/>
</dbReference>
<protein>
    <recommendedName>
        <fullName evidence="16">UDP-N-acetylenolpyruvoylglucosamine reductase</fullName>
        <ecNumber evidence="16">1.3.1.98</ecNumber>
    </recommendedName>
    <alternativeName>
        <fullName evidence="16">UDP-N-acetylmuramate dehydrogenase</fullName>
    </alternativeName>
</protein>
<proteinExistence type="inferred from homology"/>
<evidence type="ECO:0000256" key="5">
    <source>
        <dbReference type="ARBA" id="ARBA00022490"/>
    </source>
</evidence>